<dbReference type="Proteomes" id="UP001271792">
    <property type="component" value="Unassembled WGS sequence"/>
</dbReference>
<protein>
    <submittedName>
        <fullName evidence="3">SWIM zinc finger family protein</fullName>
    </submittedName>
</protein>
<evidence type="ECO:0000259" key="2">
    <source>
        <dbReference type="PROSITE" id="PS50966"/>
    </source>
</evidence>
<dbReference type="InterPro" id="IPR049245">
    <property type="entry name" value="DUF6880"/>
</dbReference>
<accession>A0ABU4TZT8</accession>
<dbReference type="EMBL" id="JAXAVV010000016">
    <property type="protein sequence ID" value="MDX8053534.1"/>
    <property type="molecule type" value="Genomic_DNA"/>
</dbReference>
<dbReference type="InterPro" id="IPR007527">
    <property type="entry name" value="Znf_SWIM"/>
</dbReference>
<feature type="domain" description="SWIM-type" evidence="2">
    <location>
        <begin position="42"/>
        <end position="79"/>
    </location>
</feature>
<keyword evidence="1" id="KW-0863">Zinc-finger</keyword>
<organism evidence="3 4">
    <name type="scientific">Lentzea kristufekii</name>
    <dbReference type="NCBI Taxonomy" id="3095430"/>
    <lineage>
        <taxon>Bacteria</taxon>
        <taxon>Bacillati</taxon>
        <taxon>Actinomycetota</taxon>
        <taxon>Actinomycetes</taxon>
        <taxon>Pseudonocardiales</taxon>
        <taxon>Pseudonocardiaceae</taxon>
        <taxon>Lentzea</taxon>
    </lineage>
</organism>
<comment type="caution">
    <text evidence="3">The sequence shown here is derived from an EMBL/GenBank/DDBJ whole genome shotgun (WGS) entry which is preliminary data.</text>
</comment>
<sequence>MRTLADARSFERGERYFAAGQVRRVTVDGSTVTATVDGTRTYRVRLDVTPKGLRGRCSCPYGADGVFCKHCVATSLAWLEQGGEVGEPRAKPLSDKRLRLFLRGCDQEWLIEQLMTAAKSDRVLRARLAAAAGQKNAFDDRDIRDRLERAIDIPDFVDYGGAYGYFLRVGDALDEVERLVGAGFADAAIILAEYALELLESSAERVDDSDGGLSEAIARVEEIHLAACEAGSADPVELAERLVTRAVSTDYEVFLDVLPAYEEVLGSAGLARYRELVEQAWRKLPPKKPNDYSARRFVIPHLMENLAESSGGADGLIEVLTRDLTSSYDVLRIAERLCADDRDDEALTWLERGLADFEPDFRLRDLAAGIHVRAGRLDRAGEMLWANFTDRPSLETFRALREATAGAFPLWRERALAFLTDLQPIKGSRPPGRSTLTLVEILLADNENEAAWQAAVDGGCSEGLWLRLARVRAASHPADAIPILLRAADRAIEVRNRDSYKAAVRLLAEAKGLFARCDRDDDFRAHMTALRAAHRTKWALRQELDWARLP</sequence>
<proteinExistence type="predicted"/>
<keyword evidence="1" id="KW-0862">Zinc</keyword>
<name>A0ABU4TZT8_9PSEU</name>
<dbReference type="Pfam" id="PF04434">
    <property type="entry name" value="SWIM"/>
    <property type="match status" value="1"/>
</dbReference>
<evidence type="ECO:0000313" key="3">
    <source>
        <dbReference type="EMBL" id="MDX8053534.1"/>
    </source>
</evidence>
<dbReference type="Pfam" id="PF21810">
    <property type="entry name" value="DUF6880"/>
    <property type="match status" value="1"/>
</dbReference>
<dbReference type="RefSeq" id="WP_319987349.1">
    <property type="nucleotide sequence ID" value="NZ_JAXAVV010000016.1"/>
</dbReference>
<evidence type="ECO:0000313" key="4">
    <source>
        <dbReference type="Proteomes" id="UP001271792"/>
    </source>
</evidence>
<gene>
    <name evidence="3" type="ORF">SK571_29535</name>
</gene>
<evidence type="ECO:0000256" key="1">
    <source>
        <dbReference type="PROSITE-ProRule" id="PRU00325"/>
    </source>
</evidence>
<dbReference type="PROSITE" id="PS50966">
    <property type="entry name" value="ZF_SWIM"/>
    <property type="match status" value="1"/>
</dbReference>
<reference evidence="3 4" key="1">
    <citation type="submission" date="2023-11" db="EMBL/GenBank/DDBJ databases">
        <title>Lentzea sokolovensis, sp. nov., Lentzea kristufkii, sp. nov., and Lentzea miocenensis, sp. nov., rare actinobacteria from Sokolov Coal Basin, Miocene lacustrine sediment, Czech Republic.</title>
        <authorList>
            <person name="Lara A."/>
            <person name="Kotroba L."/>
            <person name="Nouioui I."/>
            <person name="Neumann-Schaal M."/>
            <person name="Mast Y."/>
            <person name="Chronakova A."/>
        </authorList>
    </citation>
    <scope>NUCLEOTIDE SEQUENCE [LARGE SCALE GENOMIC DNA]</scope>
    <source>
        <strain evidence="3 4">BCCO 10_0798</strain>
    </source>
</reference>
<keyword evidence="4" id="KW-1185">Reference proteome</keyword>
<keyword evidence="1" id="KW-0479">Metal-binding</keyword>